<reference evidence="1 2" key="1">
    <citation type="submission" date="2013-07" db="EMBL/GenBank/DDBJ databases">
        <title>Complete genome sequence of Bacillus infantis NRRL B-14911 that has potential to induce cardiac disease by antigenic mimicry.</title>
        <authorList>
            <person name="Massilamany C."/>
            <person name="Smith T.P.L."/>
            <person name="Loy J.D."/>
            <person name="Barletta R."/>
            <person name="Reddy J."/>
        </authorList>
    </citation>
    <scope>NUCLEOTIDE SEQUENCE [LARGE SCALE GENOMIC DNA]</scope>
    <source>
        <strain evidence="1 2">NRRL B-14911</strain>
    </source>
</reference>
<organism evidence="1 2">
    <name type="scientific">Bacillus infantis NRRL B-14911</name>
    <dbReference type="NCBI Taxonomy" id="1367477"/>
    <lineage>
        <taxon>Bacteria</taxon>
        <taxon>Bacillati</taxon>
        <taxon>Bacillota</taxon>
        <taxon>Bacilli</taxon>
        <taxon>Bacillales</taxon>
        <taxon>Bacillaceae</taxon>
        <taxon>Bacillus</taxon>
    </lineage>
</organism>
<dbReference type="EMBL" id="CP006643">
    <property type="protein sequence ID" value="AGX03207.1"/>
    <property type="molecule type" value="Genomic_DNA"/>
</dbReference>
<name>U5L9D2_9BACI</name>
<keyword evidence="2" id="KW-1185">Reference proteome</keyword>
<dbReference type="AlphaFoldDB" id="U5L9D2"/>
<gene>
    <name evidence="1" type="ORF">N288_06370</name>
</gene>
<accession>U5L9D2</accession>
<protein>
    <submittedName>
        <fullName evidence="1">Uncharacterized protein</fullName>
    </submittedName>
</protein>
<evidence type="ECO:0000313" key="1">
    <source>
        <dbReference type="EMBL" id="AGX03207.1"/>
    </source>
</evidence>
<proteinExistence type="predicted"/>
<dbReference type="Proteomes" id="UP000017805">
    <property type="component" value="Chromosome"/>
</dbReference>
<dbReference type="HOGENOM" id="CLU_162477_0_0_9"/>
<sequence>MIVLFALFSACLANISADSADLFCKWAVRLHCLSRKRAKIGTLPVKPDAAGHHLYILFLQTGIKAHIACIHTFKTGLYTFFIN</sequence>
<dbReference type="STRING" id="1367477.N288_06370"/>
<evidence type="ECO:0000313" key="2">
    <source>
        <dbReference type="Proteomes" id="UP000017805"/>
    </source>
</evidence>
<dbReference type="KEGG" id="bif:N288_06370"/>